<feature type="region of interest" description="Disordered" evidence="1">
    <location>
        <begin position="60"/>
        <end position="95"/>
    </location>
</feature>
<evidence type="ECO:0000259" key="2">
    <source>
        <dbReference type="Pfam" id="PF20700"/>
    </source>
</evidence>
<evidence type="ECO:0000313" key="4">
    <source>
        <dbReference type="Proteomes" id="UP001233172"/>
    </source>
</evidence>
<organism evidence="3 4">
    <name type="scientific">Biomphalaria pfeifferi</name>
    <name type="common">Bloodfluke planorb</name>
    <name type="synonym">Freshwater snail</name>
    <dbReference type="NCBI Taxonomy" id="112525"/>
    <lineage>
        <taxon>Eukaryota</taxon>
        <taxon>Metazoa</taxon>
        <taxon>Spiralia</taxon>
        <taxon>Lophotrochozoa</taxon>
        <taxon>Mollusca</taxon>
        <taxon>Gastropoda</taxon>
        <taxon>Heterobranchia</taxon>
        <taxon>Euthyneura</taxon>
        <taxon>Panpulmonata</taxon>
        <taxon>Hygrophila</taxon>
        <taxon>Lymnaeoidea</taxon>
        <taxon>Planorbidae</taxon>
        <taxon>Biomphalaria</taxon>
    </lineage>
</organism>
<feature type="domain" description="Mutator-like transposase" evidence="2">
    <location>
        <begin position="568"/>
        <end position="794"/>
    </location>
</feature>
<protein>
    <submittedName>
        <fullName evidence="3">E3 ubiquitin-protein ligase RNF216</fullName>
    </submittedName>
</protein>
<feature type="region of interest" description="Disordered" evidence="1">
    <location>
        <begin position="1"/>
        <end position="33"/>
    </location>
</feature>
<evidence type="ECO:0000313" key="3">
    <source>
        <dbReference type="EMBL" id="KAK0046835.1"/>
    </source>
</evidence>
<dbReference type="Proteomes" id="UP001233172">
    <property type="component" value="Unassembled WGS sequence"/>
</dbReference>
<dbReference type="Pfam" id="PF20700">
    <property type="entry name" value="Mutator"/>
    <property type="match status" value="1"/>
</dbReference>
<gene>
    <name evidence="3" type="ORF">Bpfe_023702</name>
</gene>
<feature type="compositionally biased region" description="Low complexity" evidence="1">
    <location>
        <begin position="16"/>
        <end position="26"/>
    </location>
</feature>
<feature type="compositionally biased region" description="Polar residues" evidence="1">
    <location>
        <begin position="66"/>
        <end position="79"/>
    </location>
</feature>
<comment type="caution">
    <text evidence="3">The sequence shown here is derived from an EMBL/GenBank/DDBJ whole genome shotgun (WGS) entry which is preliminary data.</text>
</comment>
<accession>A0AAD8F0K1</accession>
<sequence>MDSLEDKINKPGSKRSSSPDASGSLSPTKRPKLNFHRENLLTNEDNAAVAHEDLYTSIHNGHAMSPGSQASGDTIQDLSLNEPDSLEMGFSSDGQNDTNVITDALMMGGLDKENSNLTTTEGIMAESTSSWPGNSSAEDLLDRTYSKNGYNSTAEAFKNKSYSSSSIMLVHNQETFSGVGNEGLNKTSSIIQDAKTILSIFADVDYRIINKLLIDHRDQEDRLNLIASKLSDPNNLPTFQAESDMDIFDEVQLLIAEHPNADANVVYNILESLPPSASRIEKAMTQLKNELNNNNTLIETRAPLASSNSSISIEDSILAEDPLFRDMRRISKMFPGRDQNEIYALLEAYYNKMDRVQLVVNEILILENKATQKSDLSTSENMTENNTIPIVEDPVVEEFERLKMIFPDCDPNYIYERLSAMTESNRANILVTEMFEKKNYPKLRDLIEEDIAKQRKQKAKNLNLTAEEFLQIFPKPVETFSNITKNVSDLYKTHADILLKNEFPMVKASYIYSVLRKHNSHLYPAYREIAATVLNTPIHCEVESGEDMLYRTANTIRQAYAETDDDIREAIERGENPLIDISVSYDGTWQKRGFTSLYGVGVCIDLLTGLVVDFDIRSKYCHACHIQKAESMSATDLAVWKEQHDCCTNHHKSSKSMEQDSAVILWNRSVAKYNFRYVEMLSDGDSSAFKAVLESKPYADKAVTKLDCINHAHKRMGTALRKLAKESHLGGRGVGRLTEKKCDSLQNFYRGAIIDNIPDVSKMRNAVWAGLYHSMSTDTEHHHRQCPLGENSWCWYQQAVSLGQDPDSHSNHKASTFLSLEVAHKLIPIYRRMSDESLLQRMAHGGTQNNNESLNAMIWARCPKTGFMGLGRVKGSVARAVSIFNAGANELINVMNKMHIDVSYVTLNNLKKVNDKRIIQSDTTSQEDYRKRRKTVSLARFEKVREQLAKDGNVYGAGAH</sequence>
<dbReference type="PANTHER" id="PTHR33309">
    <property type="entry name" value="KERATIN, ULTRA HIGH-SULFUR MATRIX PROTEIN-LIKE"/>
    <property type="match status" value="1"/>
</dbReference>
<dbReference type="EMBL" id="JASAOG010000159">
    <property type="protein sequence ID" value="KAK0046835.1"/>
    <property type="molecule type" value="Genomic_DNA"/>
</dbReference>
<dbReference type="PANTHER" id="PTHR33309:SF3">
    <property type="entry name" value="CCHC-TYPE DOMAIN-CONTAINING PROTEIN"/>
    <property type="match status" value="1"/>
</dbReference>
<dbReference type="AlphaFoldDB" id="A0AAD8F0K1"/>
<proteinExistence type="predicted"/>
<name>A0AAD8F0K1_BIOPF</name>
<reference evidence="3" key="2">
    <citation type="submission" date="2023-04" db="EMBL/GenBank/DDBJ databases">
        <authorList>
            <person name="Bu L."/>
            <person name="Lu L."/>
            <person name="Laidemitt M.R."/>
            <person name="Zhang S.M."/>
            <person name="Mutuku M."/>
            <person name="Mkoji G."/>
            <person name="Steinauer M."/>
            <person name="Loker E.S."/>
        </authorList>
    </citation>
    <scope>NUCLEOTIDE SEQUENCE</scope>
    <source>
        <strain evidence="3">KasaAsao</strain>
        <tissue evidence="3">Whole Snail</tissue>
    </source>
</reference>
<reference evidence="3" key="1">
    <citation type="journal article" date="2023" name="PLoS Negl. Trop. Dis.">
        <title>A genome sequence for Biomphalaria pfeifferi, the major vector snail for the human-infecting parasite Schistosoma mansoni.</title>
        <authorList>
            <person name="Bu L."/>
            <person name="Lu L."/>
            <person name="Laidemitt M.R."/>
            <person name="Zhang S.M."/>
            <person name="Mutuku M."/>
            <person name="Mkoji G."/>
            <person name="Steinauer M."/>
            <person name="Loker E.S."/>
        </authorList>
    </citation>
    <scope>NUCLEOTIDE SEQUENCE</scope>
    <source>
        <strain evidence="3">KasaAsao</strain>
    </source>
</reference>
<keyword evidence="4" id="KW-1185">Reference proteome</keyword>
<evidence type="ECO:0000256" key="1">
    <source>
        <dbReference type="SAM" id="MobiDB-lite"/>
    </source>
</evidence>
<dbReference type="InterPro" id="IPR049012">
    <property type="entry name" value="Mutator_transp_dom"/>
</dbReference>